<dbReference type="PANTHER" id="PTHR42648:SF28">
    <property type="entry name" value="TRANSPOSON-ENCODED PROTEIN WITH RIBONUCLEASE H-LIKE AND RETROVIRUS ZINC FINGER-LIKE DOMAINS"/>
    <property type="match status" value="1"/>
</dbReference>
<reference evidence="2" key="1">
    <citation type="journal article" date="2012" name="Nat. Biotechnol.">
        <title>Draft genome sequence of pigeonpea (Cajanus cajan), an orphan legume crop of resource-poor farmers.</title>
        <authorList>
            <person name="Varshney R.K."/>
            <person name="Chen W."/>
            <person name="Li Y."/>
            <person name="Bharti A.K."/>
            <person name="Saxena R.K."/>
            <person name="Schlueter J.A."/>
            <person name="Donoghue M.T."/>
            <person name="Azam S."/>
            <person name="Fan G."/>
            <person name="Whaley A.M."/>
            <person name="Farmer A.D."/>
            <person name="Sheridan J."/>
            <person name="Iwata A."/>
            <person name="Tuteja R."/>
            <person name="Penmetsa R.V."/>
            <person name="Wu W."/>
            <person name="Upadhyaya H.D."/>
            <person name="Yang S.P."/>
            <person name="Shah T."/>
            <person name="Saxena K.B."/>
            <person name="Michael T."/>
            <person name="McCombie W.R."/>
            <person name="Yang B."/>
            <person name="Zhang G."/>
            <person name="Yang H."/>
            <person name="Wang J."/>
            <person name="Spillane C."/>
            <person name="Cook D.R."/>
            <person name="May G.D."/>
            <person name="Xu X."/>
            <person name="Jackson S.A."/>
        </authorList>
    </citation>
    <scope>NUCLEOTIDE SEQUENCE [LARGE SCALE GENOMIC DNA]</scope>
</reference>
<sequence>CFFCKKFGHMKKETPKYAYWRVKKCNFLSIVCFEVNLAFVPHDTWWVDYGATTHISVSMQGCLWSRPGPFALFLRECGIVPQYTMPGKPSMNDVVERRNKTLKDIVRNMISHSSLLESLWGEAFKTAIYILSKVPSKAVNKTPYELWTSKRPNIAMRSSNSQKWIDGMKDEMKSMQVNDVWYLVELPEGVTPSTPTYIQKNYKTYSWVK</sequence>
<dbReference type="EMBL" id="KQ483902">
    <property type="protein sequence ID" value="KYP39505.1"/>
    <property type="molecule type" value="Genomic_DNA"/>
</dbReference>
<organism evidence="2 3">
    <name type="scientific">Cajanus cajan</name>
    <name type="common">Pigeon pea</name>
    <name type="synonym">Cajanus indicus</name>
    <dbReference type="NCBI Taxonomy" id="3821"/>
    <lineage>
        <taxon>Eukaryota</taxon>
        <taxon>Viridiplantae</taxon>
        <taxon>Streptophyta</taxon>
        <taxon>Embryophyta</taxon>
        <taxon>Tracheophyta</taxon>
        <taxon>Spermatophyta</taxon>
        <taxon>Magnoliopsida</taxon>
        <taxon>eudicotyledons</taxon>
        <taxon>Gunneridae</taxon>
        <taxon>Pentapetalae</taxon>
        <taxon>rosids</taxon>
        <taxon>fabids</taxon>
        <taxon>Fabales</taxon>
        <taxon>Fabaceae</taxon>
        <taxon>Papilionoideae</taxon>
        <taxon>50 kb inversion clade</taxon>
        <taxon>NPAAA clade</taxon>
        <taxon>indigoferoid/millettioid clade</taxon>
        <taxon>Phaseoleae</taxon>
        <taxon>Cajanus</taxon>
    </lineage>
</organism>
<dbReference type="InterPro" id="IPR039537">
    <property type="entry name" value="Retrotran_Ty1/copia-like"/>
</dbReference>
<dbReference type="GO" id="GO:0015074">
    <property type="term" value="P:DNA integration"/>
    <property type="evidence" value="ECO:0007669"/>
    <property type="project" value="InterPro"/>
</dbReference>
<accession>A0A151RAV3</accession>
<keyword evidence="3" id="KW-1185">Reference proteome</keyword>
<evidence type="ECO:0000259" key="1">
    <source>
        <dbReference type="PROSITE" id="PS50994"/>
    </source>
</evidence>
<dbReference type="InterPro" id="IPR012337">
    <property type="entry name" value="RNaseH-like_sf"/>
</dbReference>
<dbReference type="PROSITE" id="PS50994">
    <property type="entry name" value="INTEGRASE"/>
    <property type="match status" value="1"/>
</dbReference>
<dbReference type="GO" id="GO:0003676">
    <property type="term" value="F:nucleic acid binding"/>
    <property type="evidence" value="ECO:0007669"/>
    <property type="project" value="InterPro"/>
</dbReference>
<feature type="domain" description="Integrase catalytic" evidence="1">
    <location>
        <begin position="47"/>
        <end position="151"/>
    </location>
</feature>
<dbReference type="Gramene" id="C.cajan_42055.t">
    <property type="protein sequence ID" value="C.cajan_42055.t"/>
    <property type="gene ID" value="C.cajan_42055"/>
</dbReference>
<dbReference type="SUPFAM" id="SSF53098">
    <property type="entry name" value="Ribonuclease H-like"/>
    <property type="match status" value="1"/>
</dbReference>
<evidence type="ECO:0000313" key="3">
    <source>
        <dbReference type="Proteomes" id="UP000075243"/>
    </source>
</evidence>
<proteinExistence type="predicted"/>
<dbReference type="Proteomes" id="UP000075243">
    <property type="component" value="Unassembled WGS sequence"/>
</dbReference>
<dbReference type="InterPro" id="IPR036397">
    <property type="entry name" value="RNaseH_sf"/>
</dbReference>
<dbReference type="PANTHER" id="PTHR42648">
    <property type="entry name" value="TRANSPOSASE, PUTATIVE-RELATED"/>
    <property type="match status" value="1"/>
</dbReference>
<dbReference type="InterPro" id="IPR001584">
    <property type="entry name" value="Integrase_cat-core"/>
</dbReference>
<protein>
    <submittedName>
        <fullName evidence="2">Copia protein</fullName>
    </submittedName>
</protein>
<dbReference type="AlphaFoldDB" id="A0A151RAV3"/>
<name>A0A151RAV3_CAJCA</name>
<gene>
    <name evidence="2" type="ORF">KK1_039178</name>
</gene>
<feature type="non-terminal residue" evidence="2">
    <location>
        <position position="1"/>
    </location>
</feature>
<evidence type="ECO:0000313" key="2">
    <source>
        <dbReference type="EMBL" id="KYP39505.1"/>
    </source>
</evidence>
<dbReference type="Gene3D" id="3.30.420.10">
    <property type="entry name" value="Ribonuclease H-like superfamily/Ribonuclease H"/>
    <property type="match status" value="1"/>
</dbReference>